<dbReference type="AlphaFoldDB" id="A0A939EGM2"/>
<evidence type="ECO:0000259" key="5">
    <source>
        <dbReference type="Pfam" id="PF07992"/>
    </source>
</evidence>
<dbReference type="InterPro" id="IPR023753">
    <property type="entry name" value="FAD/NAD-binding_dom"/>
</dbReference>
<evidence type="ECO:0000256" key="1">
    <source>
        <dbReference type="ARBA" id="ARBA00001974"/>
    </source>
</evidence>
<comment type="caution">
    <text evidence="7">The sequence shown here is derived from an EMBL/GenBank/DDBJ whole genome shotgun (WGS) entry which is preliminary data.</text>
</comment>
<dbReference type="Proteomes" id="UP000664096">
    <property type="component" value="Unassembled WGS sequence"/>
</dbReference>
<dbReference type="InterPro" id="IPR028202">
    <property type="entry name" value="Reductase_C"/>
</dbReference>
<sequence length="399" mass="42624">MSAPILIIGTGQAGLKAAETLRQKGYDGGLVMIGDEPYLPYQRPPLSKAYLKGEMDEERLFLRPRAYFETASIDLRPAEKVAAIDPDNHRVTLGDGSGLSYSSLLIATGTRARKIPLEGADLDGVFSLRTMQDVAAIRGPLQDAQNIVILGAGYIGMEFAAVAAKLGKTVSVVEARPRAMERSVAPMISEHFHQLHRENGVALLLETGVKRIVGDGRVSAVELSDGTQRPADLVLMAVGAEPVTELAQEAGLTVSGGIQVDAFARTSAPDVYAAGDCTLFPSARYGRIIRLESVQNAIDQAKIAAGSMLGETVPYDPVPWFWSDQYDAKLQIAGLSEGYDRTELDGDPASGSFSLRYFRDDCLIAVDAVNAPRAHMLARRELQGAPAQPSSRPAATATG</sequence>
<organism evidence="7 8">
    <name type="scientific">Roseibium aggregatum</name>
    <dbReference type="NCBI Taxonomy" id="187304"/>
    <lineage>
        <taxon>Bacteria</taxon>
        <taxon>Pseudomonadati</taxon>
        <taxon>Pseudomonadota</taxon>
        <taxon>Alphaproteobacteria</taxon>
        <taxon>Hyphomicrobiales</taxon>
        <taxon>Stappiaceae</taxon>
        <taxon>Roseibium</taxon>
    </lineage>
</organism>
<feature type="domain" description="Reductase C-terminal" evidence="6">
    <location>
        <begin position="320"/>
        <end position="383"/>
    </location>
</feature>
<dbReference type="Pfam" id="PF14759">
    <property type="entry name" value="Reductase_C"/>
    <property type="match status" value="1"/>
</dbReference>
<gene>
    <name evidence="7" type="ORF">JF539_17300</name>
</gene>
<dbReference type="RefSeq" id="WP_207141943.1">
    <property type="nucleotide sequence ID" value="NZ_JAEKJZ010000003.1"/>
</dbReference>
<dbReference type="PANTHER" id="PTHR43557:SF2">
    <property type="entry name" value="RIESKE DOMAIN-CONTAINING PROTEIN-RELATED"/>
    <property type="match status" value="1"/>
</dbReference>
<reference evidence="7" key="1">
    <citation type="submission" date="2020-12" db="EMBL/GenBank/DDBJ databases">
        <title>Oil enriched cultivation method for isolating marine PHA-producing bacteria.</title>
        <authorList>
            <person name="Zheng W."/>
            <person name="Yu S."/>
            <person name="Huang Y."/>
        </authorList>
    </citation>
    <scope>NUCLEOTIDE SEQUENCE</scope>
    <source>
        <strain evidence="7">SY-2-12</strain>
    </source>
</reference>
<evidence type="ECO:0000259" key="6">
    <source>
        <dbReference type="Pfam" id="PF14759"/>
    </source>
</evidence>
<dbReference type="Gene3D" id="3.50.50.60">
    <property type="entry name" value="FAD/NAD(P)-binding domain"/>
    <property type="match status" value="2"/>
</dbReference>
<dbReference type="GO" id="GO:0016651">
    <property type="term" value="F:oxidoreductase activity, acting on NAD(P)H"/>
    <property type="evidence" value="ECO:0007669"/>
    <property type="project" value="TreeGrafter"/>
</dbReference>
<evidence type="ECO:0000256" key="4">
    <source>
        <dbReference type="ARBA" id="ARBA00023002"/>
    </source>
</evidence>
<proteinExistence type="predicted"/>
<dbReference type="PANTHER" id="PTHR43557">
    <property type="entry name" value="APOPTOSIS-INDUCING FACTOR 1"/>
    <property type="match status" value="1"/>
</dbReference>
<keyword evidence="3" id="KW-0274">FAD</keyword>
<dbReference type="GO" id="GO:0005737">
    <property type="term" value="C:cytoplasm"/>
    <property type="evidence" value="ECO:0007669"/>
    <property type="project" value="TreeGrafter"/>
</dbReference>
<evidence type="ECO:0000256" key="3">
    <source>
        <dbReference type="ARBA" id="ARBA00022827"/>
    </source>
</evidence>
<comment type="cofactor">
    <cofactor evidence="1">
        <name>FAD</name>
        <dbReference type="ChEBI" id="CHEBI:57692"/>
    </cofactor>
</comment>
<dbReference type="Pfam" id="PF07992">
    <property type="entry name" value="Pyr_redox_2"/>
    <property type="match status" value="1"/>
</dbReference>
<dbReference type="PRINTS" id="PR00368">
    <property type="entry name" value="FADPNR"/>
</dbReference>
<evidence type="ECO:0000313" key="7">
    <source>
        <dbReference type="EMBL" id="MBN9672112.1"/>
    </source>
</evidence>
<dbReference type="EMBL" id="JAEKJZ010000003">
    <property type="protein sequence ID" value="MBN9672112.1"/>
    <property type="molecule type" value="Genomic_DNA"/>
</dbReference>
<evidence type="ECO:0000313" key="8">
    <source>
        <dbReference type="Proteomes" id="UP000664096"/>
    </source>
</evidence>
<dbReference type="SUPFAM" id="SSF55424">
    <property type="entry name" value="FAD/NAD-linked reductases, dimerisation (C-terminal) domain"/>
    <property type="match status" value="1"/>
</dbReference>
<dbReference type="SUPFAM" id="SSF51905">
    <property type="entry name" value="FAD/NAD(P)-binding domain"/>
    <property type="match status" value="1"/>
</dbReference>
<dbReference type="InterPro" id="IPR016156">
    <property type="entry name" value="FAD/NAD-linked_Rdtase_dimer_sf"/>
</dbReference>
<evidence type="ECO:0000256" key="2">
    <source>
        <dbReference type="ARBA" id="ARBA00022630"/>
    </source>
</evidence>
<dbReference type="PRINTS" id="PR00411">
    <property type="entry name" value="PNDRDTASEI"/>
</dbReference>
<dbReference type="InterPro" id="IPR036188">
    <property type="entry name" value="FAD/NAD-bd_sf"/>
</dbReference>
<keyword evidence="2" id="KW-0285">Flavoprotein</keyword>
<name>A0A939EGM2_9HYPH</name>
<keyword evidence="4" id="KW-0560">Oxidoreductase</keyword>
<dbReference type="Gene3D" id="3.30.390.30">
    <property type="match status" value="1"/>
</dbReference>
<accession>A0A939EGM2</accession>
<feature type="domain" description="FAD/NAD(P)-binding" evidence="5">
    <location>
        <begin position="5"/>
        <end position="301"/>
    </location>
</feature>
<protein>
    <submittedName>
        <fullName evidence="7">FAD-dependent oxidoreductase</fullName>
    </submittedName>
</protein>
<dbReference type="InterPro" id="IPR050446">
    <property type="entry name" value="FAD-oxidoreductase/Apoptosis"/>
</dbReference>